<dbReference type="EMBL" id="QRQK01000049">
    <property type="protein sequence ID" value="RHM91903.1"/>
    <property type="molecule type" value="Genomic_DNA"/>
</dbReference>
<dbReference type="InterPro" id="IPR021448">
    <property type="entry name" value="DUF3098"/>
</dbReference>
<evidence type="ECO:0000313" key="7">
    <source>
        <dbReference type="Proteomes" id="UP000260862"/>
    </source>
</evidence>
<dbReference type="EMBL" id="QSQT01000001">
    <property type="protein sequence ID" value="RGK58364.1"/>
    <property type="molecule type" value="Genomic_DNA"/>
</dbReference>
<accession>A0A3E4WMA2</accession>
<evidence type="ECO:0000313" key="4">
    <source>
        <dbReference type="EMBL" id="RHF91863.1"/>
    </source>
</evidence>
<protein>
    <submittedName>
        <fullName evidence="3">DUF3098 domain-containing protein</fullName>
    </submittedName>
</protein>
<dbReference type="Proteomes" id="UP000283485">
    <property type="component" value="Unassembled WGS sequence"/>
</dbReference>
<keyword evidence="1" id="KW-1133">Transmembrane helix</keyword>
<dbReference type="Proteomes" id="UP000285109">
    <property type="component" value="Unassembled WGS sequence"/>
</dbReference>
<keyword evidence="1" id="KW-0472">Membrane</keyword>
<name>A0A3E4WMA2_9BACT</name>
<dbReference type="EMBL" id="QSTF01000001">
    <property type="protein sequence ID" value="RGM43284.1"/>
    <property type="molecule type" value="Genomic_DNA"/>
</dbReference>
<evidence type="ECO:0000313" key="8">
    <source>
        <dbReference type="Proteomes" id="UP000283485"/>
    </source>
</evidence>
<dbReference type="EMBL" id="QRHQ01000007">
    <property type="protein sequence ID" value="RHF91863.1"/>
    <property type="molecule type" value="Genomic_DNA"/>
</dbReference>
<evidence type="ECO:0000313" key="5">
    <source>
        <dbReference type="EMBL" id="RHM91903.1"/>
    </source>
</evidence>
<evidence type="ECO:0000313" key="6">
    <source>
        <dbReference type="Proteomes" id="UP000260780"/>
    </source>
</evidence>
<feature type="transmembrane region" description="Helical" evidence="1">
    <location>
        <begin position="51"/>
        <end position="70"/>
    </location>
</feature>
<evidence type="ECO:0000313" key="3">
    <source>
        <dbReference type="EMBL" id="RGM43284.1"/>
    </source>
</evidence>
<gene>
    <name evidence="4" type="ORF">DW653_05455</name>
    <name evidence="5" type="ORF">DWZ34_16505</name>
    <name evidence="3" type="ORF">DXC17_00815</name>
    <name evidence="2" type="ORF">DXD04_00190</name>
</gene>
<keyword evidence="7" id="KW-1185">Reference proteome</keyword>
<dbReference type="Proteomes" id="UP000260780">
    <property type="component" value="Unassembled WGS sequence"/>
</dbReference>
<organism evidence="3 6">
    <name type="scientific">Phocaeicola plebeius</name>
    <dbReference type="NCBI Taxonomy" id="310297"/>
    <lineage>
        <taxon>Bacteria</taxon>
        <taxon>Pseudomonadati</taxon>
        <taxon>Bacteroidota</taxon>
        <taxon>Bacteroidia</taxon>
        <taxon>Bacteroidales</taxon>
        <taxon>Bacteroidaceae</taxon>
        <taxon>Phocaeicola</taxon>
    </lineage>
</organism>
<reference evidence="6 7" key="1">
    <citation type="submission" date="2018-08" db="EMBL/GenBank/DDBJ databases">
        <title>A genome reference for cultivated species of the human gut microbiota.</title>
        <authorList>
            <person name="Zou Y."/>
            <person name="Xue W."/>
            <person name="Luo G."/>
        </authorList>
    </citation>
    <scope>NUCLEOTIDE SEQUENCE [LARGE SCALE GENOMIC DNA]</scope>
    <source>
        <strain evidence="5 9">AF31-28B-AC</strain>
        <strain evidence="4 8">AM23-23</strain>
        <strain evidence="3 6">OM08-14</strain>
        <strain evidence="2 7">TF10-3AC</strain>
    </source>
</reference>
<dbReference type="Pfam" id="PF11297">
    <property type="entry name" value="DUF3098"/>
    <property type="match status" value="1"/>
</dbReference>
<dbReference type="STRING" id="310297.BHV76_06045"/>
<proteinExistence type="predicted"/>
<feature type="transmembrane region" description="Helical" evidence="1">
    <location>
        <begin position="12"/>
        <end position="31"/>
    </location>
</feature>
<evidence type="ECO:0000256" key="1">
    <source>
        <dbReference type="SAM" id="Phobius"/>
    </source>
</evidence>
<keyword evidence="1" id="KW-0812">Transmembrane</keyword>
<sequence length="86" mass="9779">MMDKKSFAFDKTNFILLAIGMIVIIIGFLLMSGPGSTETAFEPDIFSVRRIKVAPVVCFLGFIFMIYGILRKPKDKEITTKEEERL</sequence>
<dbReference type="Proteomes" id="UP000260862">
    <property type="component" value="Unassembled WGS sequence"/>
</dbReference>
<evidence type="ECO:0000313" key="9">
    <source>
        <dbReference type="Proteomes" id="UP000285109"/>
    </source>
</evidence>
<dbReference type="AlphaFoldDB" id="A0A3E4WMA2"/>
<evidence type="ECO:0000313" key="2">
    <source>
        <dbReference type="EMBL" id="RGK58364.1"/>
    </source>
</evidence>
<comment type="caution">
    <text evidence="3">The sequence shown here is derived from an EMBL/GenBank/DDBJ whole genome shotgun (WGS) entry which is preliminary data.</text>
</comment>